<keyword evidence="1" id="KW-0472">Membrane</keyword>
<sequence>MTEREPGETKPSGGSAWSLSPGVTAVAIVAGVCLVGAFVMSRIELVLVAAPLLIAALWGWGSRPAGATATASATIAGDDPDGRVAVEATASAAGGPDAVHVRVSRADRAPEDAVLTPYAASRLRFRVAVSHSGPQRILSLAARAIGPDAAWTGEPSVPAVTERVVRPRAVALRSTPLPHRLLGLTGAHTSARPGDGGEFRDVDRFRPGDRLRRIDWKATARRGQRPGELYARRTTATSDVAVQLVLDARDDVPGAVADWAAPYPRPGLTSLDLAREAAVSLARAYAAQADRVGFDDLSDAGRALPPRAGARHLHRVLRAVELTSAHGSATERARAPRLAQGAIVFVLSTFLDDQATRLALTWRAAGHRVVAVDVLPGRRAEDLPSRELLALRFVDLERGLRLDRLRASGADVLVWAAQDRDAVLRRLSAPARRR</sequence>
<dbReference type="InterPro" id="IPR002881">
    <property type="entry name" value="DUF58"/>
</dbReference>
<protein>
    <submittedName>
        <fullName evidence="3">DUF58 domain-containing protein</fullName>
    </submittedName>
</protein>
<keyword evidence="1" id="KW-1133">Transmembrane helix</keyword>
<evidence type="ECO:0000256" key="1">
    <source>
        <dbReference type="SAM" id="Phobius"/>
    </source>
</evidence>
<dbReference type="PANTHER" id="PTHR33608">
    <property type="entry name" value="BLL2464 PROTEIN"/>
    <property type="match status" value="1"/>
</dbReference>
<dbReference type="RefSeq" id="WP_348787874.1">
    <property type="nucleotide sequence ID" value="NZ_CP157390.1"/>
</dbReference>
<accession>A0AAU7GAK5</accession>
<feature type="transmembrane region" description="Helical" evidence="1">
    <location>
        <begin position="45"/>
        <end position="61"/>
    </location>
</feature>
<feature type="domain" description="DUF58" evidence="2">
    <location>
        <begin position="204"/>
        <end position="398"/>
    </location>
</feature>
<dbReference type="PANTHER" id="PTHR33608:SF14">
    <property type="entry name" value="POSSIBLE CONSERVED SECRETED PROTEIN"/>
    <property type="match status" value="1"/>
</dbReference>
<keyword evidence="1" id="KW-0812">Transmembrane</keyword>
<dbReference type="AlphaFoldDB" id="A0AAU7GAK5"/>
<name>A0AAU7GAK5_9MICO</name>
<proteinExistence type="predicted"/>
<organism evidence="3">
    <name type="scientific">Leifsonia sp. NPDC080035</name>
    <dbReference type="NCBI Taxonomy" id="3143936"/>
    <lineage>
        <taxon>Bacteria</taxon>
        <taxon>Bacillati</taxon>
        <taxon>Actinomycetota</taxon>
        <taxon>Actinomycetes</taxon>
        <taxon>Micrococcales</taxon>
        <taxon>Microbacteriaceae</taxon>
        <taxon>Leifsonia</taxon>
    </lineage>
</organism>
<dbReference type="EMBL" id="CP157390">
    <property type="protein sequence ID" value="XBM47912.1"/>
    <property type="molecule type" value="Genomic_DNA"/>
</dbReference>
<evidence type="ECO:0000313" key="3">
    <source>
        <dbReference type="EMBL" id="XBM47912.1"/>
    </source>
</evidence>
<gene>
    <name evidence="3" type="ORF">AAME72_17855</name>
</gene>
<dbReference type="Pfam" id="PF01882">
    <property type="entry name" value="DUF58"/>
    <property type="match status" value="1"/>
</dbReference>
<feature type="transmembrane region" description="Helical" evidence="1">
    <location>
        <begin position="16"/>
        <end position="38"/>
    </location>
</feature>
<evidence type="ECO:0000259" key="2">
    <source>
        <dbReference type="Pfam" id="PF01882"/>
    </source>
</evidence>
<reference evidence="3" key="1">
    <citation type="submission" date="2024-05" db="EMBL/GenBank/DDBJ databases">
        <title>The Natural Products Discovery Center: Release of the First 8490 Sequenced Strains for Exploring Actinobacteria Biosynthetic Diversity.</title>
        <authorList>
            <person name="Kalkreuter E."/>
            <person name="Kautsar S.A."/>
            <person name="Yang D."/>
            <person name="Bader C.D."/>
            <person name="Teijaro C.N."/>
            <person name="Fluegel L."/>
            <person name="Davis C.M."/>
            <person name="Simpson J.R."/>
            <person name="Lauterbach L."/>
            <person name="Steele A.D."/>
            <person name="Gui C."/>
            <person name="Meng S."/>
            <person name="Li G."/>
            <person name="Viehrig K."/>
            <person name="Ye F."/>
            <person name="Su P."/>
            <person name="Kiefer A.F."/>
            <person name="Nichols A."/>
            <person name="Cepeda A.J."/>
            <person name="Yan W."/>
            <person name="Fan B."/>
            <person name="Jiang Y."/>
            <person name="Adhikari A."/>
            <person name="Zheng C.-J."/>
            <person name="Schuster L."/>
            <person name="Cowan T.M."/>
            <person name="Smanski M.J."/>
            <person name="Chevrette M.G."/>
            <person name="de Carvalho L.P.S."/>
            <person name="Shen B."/>
        </authorList>
    </citation>
    <scope>NUCLEOTIDE SEQUENCE</scope>
    <source>
        <strain evidence="3">NPDC080035</strain>
    </source>
</reference>